<organism evidence="1 2">
    <name type="scientific">Hibiscus trionum</name>
    <name type="common">Flower of an hour</name>
    <dbReference type="NCBI Taxonomy" id="183268"/>
    <lineage>
        <taxon>Eukaryota</taxon>
        <taxon>Viridiplantae</taxon>
        <taxon>Streptophyta</taxon>
        <taxon>Embryophyta</taxon>
        <taxon>Tracheophyta</taxon>
        <taxon>Spermatophyta</taxon>
        <taxon>Magnoliopsida</taxon>
        <taxon>eudicotyledons</taxon>
        <taxon>Gunneridae</taxon>
        <taxon>Pentapetalae</taxon>
        <taxon>rosids</taxon>
        <taxon>malvids</taxon>
        <taxon>Malvales</taxon>
        <taxon>Malvaceae</taxon>
        <taxon>Malvoideae</taxon>
        <taxon>Hibiscus</taxon>
    </lineage>
</organism>
<dbReference type="AlphaFoldDB" id="A0A9W7MBN5"/>
<sequence>MDNKVKGVETIGVGSRRPIPKRGQIKSRIAATAFHSLISMLSKASPDQHYFHWKVENILEGGLKHS</sequence>
<proteinExistence type="predicted"/>
<evidence type="ECO:0000313" key="2">
    <source>
        <dbReference type="Proteomes" id="UP001165190"/>
    </source>
</evidence>
<protein>
    <submittedName>
        <fullName evidence="1">Uncharacterized protein</fullName>
    </submittedName>
</protein>
<accession>A0A9W7MBN5</accession>
<gene>
    <name evidence="1" type="ORF">HRI_003223100</name>
</gene>
<name>A0A9W7MBN5_HIBTR</name>
<keyword evidence="2" id="KW-1185">Reference proteome</keyword>
<dbReference type="EMBL" id="BSYR01000027">
    <property type="protein sequence ID" value="GMI95538.1"/>
    <property type="molecule type" value="Genomic_DNA"/>
</dbReference>
<comment type="caution">
    <text evidence="1">The sequence shown here is derived from an EMBL/GenBank/DDBJ whole genome shotgun (WGS) entry which is preliminary data.</text>
</comment>
<dbReference type="OrthoDB" id="1685917at2759"/>
<dbReference type="Proteomes" id="UP001165190">
    <property type="component" value="Unassembled WGS sequence"/>
</dbReference>
<evidence type="ECO:0000313" key="1">
    <source>
        <dbReference type="EMBL" id="GMI95538.1"/>
    </source>
</evidence>
<reference evidence="1" key="1">
    <citation type="submission" date="2023-05" db="EMBL/GenBank/DDBJ databases">
        <title>Genome and transcriptome analyses reveal genes involved in the formation of fine ridges on petal epidermal cells in Hibiscus trionum.</title>
        <authorList>
            <person name="Koshimizu S."/>
            <person name="Masuda S."/>
            <person name="Ishii T."/>
            <person name="Shirasu K."/>
            <person name="Hoshino A."/>
            <person name="Arita M."/>
        </authorList>
    </citation>
    <scope>NUCLEOTIDE SEQUENCE</scope>
    <source>
        <strain evidence="1">Hamamatsu line</strain>
    </source>
</reference>